<reference evidence="2" key="1">
    <citation type="submission" date="2015-04" db="UniProtKB">
        <authorList>
            <consortium name="EnsemblPlants"/>
        </authorList>
    </citation>
    <scope>IDENTIFICATION</scope>
    <source>
        <strain evidence="2">SL10</strain>
    </source>
</reference>
<feature type="region of interest" description="Disordered" evidence="1">
    <location>
        <begin position="1"/>
        <end position="25"/>
    </location>
</feature>
<feature type="compositionally biased region" description="Low complexity" evidence="1">
    <location>
        <begin position="127"/>
        <end position="163"/>
    </location>
</feature>
<organism evidence="2">
    <name type="scientific">Oryza nivara</name>
    <name type="common">Indian wild rice</name>
    <name type="synonym">Oryza sativa f. spontanea</name>
    <dbReference type="NCBI Taxonomy" id="4536"/>
    <lineage>
        <taxon>Eukaryota</taxon>
        <taxon>Viridiplantae</taxon>
        <taxon>Streptophyta</taxon>
        <taxon>Embryophyta</taxon>
        <taxon>Tracheophyta</taxon>
        <taxon>Spermatophyta</taxon>
        <taxon>Magnoliopsida</taxon>
        <taxon>Liliopsida</taxon>
        <taxon>Poales</taxon>
        <taxon>Poaceae</taxon>
        <taxon>BOP clade</taxon>
        <taxon>Oryzoideae</taxon>
        <taxon>Oryzeae</taxon>
        <taxon>Oryzinae</taxon>
        <taxon>Oryza</taxon>
    </lineage>
</organism>
<sequence length="169" mass="17456">MRRRGTSGGGATPRRRREEAEQRRDLGAATRCLEVALAPLPAASLLPLTEARVRLRLAALLLRSRSKGLPPPRACLAAPLLPELWRGYPAGGAMDPATTEQLQGGQIQPSGDGAGRSSGEGAGRSSGEGTERSSCGRWRLAGSPSLFSSPAPNPAPLSSSAPAVLGNDN</sequence>
<feature type="compositionally biased region" description="Gly residues" evidence="1">
    <location>
        <begin position="1"/>
        <end position="11"/>
    </location>
</feature>
<dbReference type="EnsemblPlants" id="ONIVA04G11050.1">
    <property type="protein sequence ID" value="ONIVA04G11050.1"/>
    <property type="gene ID" value="ONIVA04G11050"/>
</dbReference>
<reference evidence="2" key="2">
    <citation type="submission" date="2018-04" db="EMBL/GenBank/DDBJ databases">
        <title>OnivRS2 (Oryza nivara Reference Sequence Version 2).</title>
        <authorList>
            <person name="Zhang J."/>
            <person name="Kudrna D."/>
            <person name="Lee S."/>
            <person name="Talag J."/>
            <person name="Rajasekar S."/>
            <person name="Welchert J."/>
            <person name="Hsing Y.-I."/>
            <person name="Wing R.A."/>
        </authorList>
    </citation>
    <scope>NUCLEOTIDE SEQUENCE [LARGE SCALE GENOMIC DNA]</scope>
    <source>
        <strain evidence="2">SL10</strain>
    </source>
</reference>
<dbReference type="AlphaFoldDB" id="A0A0E0H0Y4"/>
<name>A0A0E0H0Y4_ORYNI</name>
<dbReference type="Gramene" id="ONIVA04G11050.1">
    <property type="protein sequence ID" value="ONIVA04G11050.1"/>
    <property type="gene ID" value="ONIVA04G11050"/>
</dbReference>
<protein>
    <submittedName>
        <fullName evidence="2">Uncharacterized protein</fullName>
    </submittedName>
</protein>
<dbReference type="Proteomes" id="UP000006591">
    <property type="component" value="Chromosome 4"/>
</dbReference>
<keyword evidence="3" id="KW-1185">Reference proteome</keyword>
<evidence type="ECO:0000313" key="3">
    <source>
        <dbReference type="Proteomes" id="UP000006591"/>
    </source>
</evidence>
<feature type="compositionally biased region" description="Gly residues" evidence="1">
    <location>
        <begin position="112"/>
        <end position="126"/>
    </location>
</feature>
<feature type="compositionally biased region" description="Polar residues" evidence="1">
    <location>
        <begin position="98"/>
        <end position="109"/>
    </location>
</feature>
<feature type="region of interest" description="Disordered" evidence="1">
    <location>
        <begin position="87"/>
        <end position="169"/>
    </location>
</feature>
<evidence type="ECO:0000256" key="1">
    <source>
        <dbReference type="SAM" id="MobiDB-lite"/>
    </source>
</evidence>
<evidence type="ECO:0000313" key="2">
    <source>
        <dbReference type="EnsemblPlants" id="ONIVA04G11050.1"/>
    </source>
</evidence>
<feature type="compositionally biased region" description="Basic and acidic residues" evidence="1">
    <location>
        <begin position="16"/>
        <end position="25"/>
    </location>
</feature>
<proteinExistence type="predicted"/>
<accession>A0A0E0H0Y4</accession>
<dbReference type="STRING" id="4536.A0A0E0H0Y4"/>
<dbReference type="HOGENOM" id="CLU_1581045_0_0_1"/>